<keyword evidence="7" id="KW-0645">Protease</keyword>
<dbReference type="InterPro" id="IPR019757">
    <property type="entry name" value="Pept_S26A_signal_pept_1_Lys-AS"/>
</dbReference>
<accession>A0A8I0DRT2</accession>
<dbReference type="GO" id="GO:0009003">
    <property type="term" value="F:signal peptidase activity"/>
    <property type="evidence" value="ECO:0007669"/>
    <property type="project" value="UniProtKB-EC"/>
</dbReference>
<organism evidence="9 10">
    <name type="scientific">Blautia segnis</name>
    <dbReference type="NCBI Taxonomy" id="2763030"/>
    <lineage>
        <taxon>Bacteria</taxon>
        <taxon>Bacillati</taxon>
        <taxon>Bacillota</taxon>
        <taxon>Clostridia</taxon>
        <taxon>Lachnospirales</taxon>
        <taxon>Lachnospiraceae</taxon>
        <taxon>Blautia</taxon>
    </lineage>
</organism>
<keyword evidence="10" id="KW-1185">Reference proteome</keyword>
<feature type="active site" evidence="6">
    <location>
        <position position="94"/>
    </location>
</feature>
<evidence type="ECO:0000256" key="1">
    <source>
        <dbReference type="ARBA" id="ARBA00000677"/>
    </source>
</evidence>
<evidence type="ECO:0000256" key="6">
    <source>
        <dbReference type="PIRSR" id="PIRSR600223-1"/>
    </source>
</evidence>
<dbReference type="InterPro" id="IPR000223">
    <property type="entry name" value="Pept_S26A_signal_pept_1"/>
</dbReference>
<keyword evidence="7" id="KW-0472">Membrane</keyword>
<dbReference type="SUPFAM" id="SSF51306">
    <property type="entry name" value="LexA/Signal peptidase"/>
    <property type="match status" value="1"/>
</dbReference>
<keyword evidence="7" id="KW-0812">Transmembrane</keyword>
<sequence>MKIWHEVWDYVKMIIIVVAVVLVVNNVVLINAKIPSESMEKTIMTGDRIFGFRLAYGINLDLFGHEISKKTKDPERFDIVIFKYPDDESQLFIKRVIGLPGETVEIKDGKVYIDGSETPLDDSFIPEKMRGSYGPYTVPDNCYFMLGDNRNNSKDSRFWTNTFVRFDQIVGKAIVRYYPSIKLLGYEEP</sequence>
<dbReference type="PROSITE" id="PS00761">
    <property type="entry name" value="SPASE_I_3"/>
    <property type="match status" value="1"/>
</dbReference>
<feature type="domain" description="Peptidase S26" evidence="8">
    <location>
        <begin position="8"/>
        <end position="178"/>
    </location>
</feature>
<feature type="active site" evidence="6">
    <location>
        <position position="38"/>
    </location>
</feature>
<dbReference type="AlphaFoldDB" id="A0A8I0DRT2"/>
<evidence type="ECO:0000256" key="4">
    <source>
        <dbReference type="ARBA" id="ARBA00013208"/>
    </source>
</evidence>
<dbReference type="InterPro" id="IPR036286">
    <property type="entry name" value="LexA/Signal_pep-like_sf"/>
</dbReference>
<dbReference type="PRINTS" id="PR00727">
    <property type="entry name" value="LEADERPTASE"/>
</dbReference>
<protein>
    <recommendedName>
        <fullName evidence="4 7">Signal peptidase I</fullName>
        <ecNumber evidence="4 7">3.4.21.89</ecNumber>
    </recommendedName>
</protein>
<dbReference type="InterPro" id="IPR019758">
    <property type="entry name" value="Pept_S26A_signal_pept_1_CS"/>
</dbReference>
<dbReference type="Pfam" id="PF10502">
    <property type="entry name" value="Peptidase_S26"/>
    <property type="match status" value="1"/>
</dbReference>
<comment type="subcellular location">
    <subcellularLocation>
        <location evidence="2">Cell membrane</location>
        <topology evidence="2">Single-pass type II membrane protein</topology>
    </subcellularLocation>
    <subcellularLocation>
        <location evidence="7">Membrane</location>
        <topology evidence="7">Single-pass type II membrane protein</topology>
    </subcellularLocation>
</comment>
<dbReference type="PANTHER" id="PTHR43390:SF1">
    <property type="entry name" value="CHLOROPLAST PROCESSING PEPTIDASE"/>
    <property type="match status" value="1"/>
</dbReference>
<evidence type="ECO:0000256" key="2">
    <source>
        <dbReference type="ARBA" id="ARBA00004401"/>
    </source>
</evidence>
<dbReference type="NCBIfam" id="TIGR02227">
    <property type="entry name" value="sigpep_I_bact"/>
    <property type="match status" value="1"/>
</dbReference>
<dbReference type="GO" id="GO:0004252">
    <property type="term" value="F:serine-type endopeptidase activity"/>
    <property type="evidence" value="ECO:0007669"/>
    <property type="project" value="InterPro"/>
</dbReference>
<evidence type="ECO:0000313" key="10">
    <source>
        <dbReference type="Proteomes" id="UP000652847"/>
    </source>
</evidence>
<dbReference type="RefSeq" id="WP_021926945.1">
    <property type="nucleotide sequence ID" value="NZ_JACOOT010000019.1"/>
</dbReference>
<dbReference type="EC" id="3.4.21.89" evidence="4 7"/>
<evidence type="ECO:0000313" key="9">
    <source>
        <dbReference type="EMBL" id="MBC5651158.1"/>
    </source>
</evidence>
<feature type="transmembrane region" description="Helical" evidence="7">
    <location>
        <begin position="12"/>
        <end position="32"/>
    </location>
</feature>
<comment type="similarity">
    <text evidence="3 7">Belongs to the peptidase S26 family.</text>
</comment>
<comment type="catalytic activity">
    <reaction evidence="1 7">
        <text>Cleavage of hydrophobic, N-terminal signal or leader sequences from secreted and periplasmic proteins.</text>
        <dbReference type="EC" id="3.4.21.89"/>
    </reaction>
</comment>
<comment type="caution">
    <text evidence="9">The sequence shown here is derived from an EMBL/GenBank/DDBJ whole genome shotgun (WGS) entry which is preliminary data.</text>
</comment>
<evidence type="ECO:0000256" key="5">
    <source>
        <dbReference type="ARBA" id="ARBA00022801"/>
    </source>
</evidence>
<keyword evidence="7" id="KW-1133">Transmembrane helix</keyword>
<name>A0A8I0DRT2_9FIRM</name>
<reference evidence="9 10" key="1">
    <citation type="submission" date="2020-08" db="EMBL/GenBank/DDBJ databases">
        <title>Genome public.</title>
        <authorList>
            <person name="Liu C."/>
            <person name="Sun Q."/>
        </authorList>
    </citation>
    <scope>NUCLEOTIDE SEQUENCE [LARGE SCALE GENOMIC DNA]</scope>
    <source>
        <strain evidence="9 10">BX17</strain>
    </source>
</reference>
<dbReference type="EMBL" id="JACOOT010000019">
    <property type="protein sequence ID" value="MBC5651158.1"/>
    <property type="molecule type" value="Genomic_DNA"/>
</dbReference>
<dbReference type="Gene3D" id="2.10.109.10">
    <property type="entry name" value="Umud Fragment, subunit A"/>
    <property type="match status" value="1"/>
</dbReference>
<dbReference type="PANTHER" id="PTHR43390">
    <property type="entry name" value="SIGNAL PEPTIDASE I"/>
    <property type="match status" value="1"/>
</dbReference>
<dbReference type="PROSITE" id="PS00760">
    <property type="entry name" value="SPASE_I_2"/>
    <property type="match status" value="1"/>
</dbReference>
<evidence type="ECO:0000256" key="7">
    <source>
        <dbReference type="RuleBase" id="RU362042"/>
    </source>
</evidence>
<dbReference type="InterPro" id="IPR019533">
    <property type="entry name" value="Peptidase_S26"/>
</dbReference>
<evidence type="ECO:0000256" key="3">
    <source>
        <dbReference type="ARBA" id="ARBA00009370"/>
    </source>
</evidence>
<evidence type="ECO:0000259" key="8">
    <source>
        <dbReference type="Pfam" id="PF10502"/>
    </source>
</evidence>
<dbReference type="GO" id="GO:0006465">
    <property type="term" value="P:signal peptide processing"/>
    <property type="evidence" value="ECO:0007669"/>
    <property type="project" value="InterPro"/>
</dbReference>
<gene>
    <name evidence="9" type="primary">lepB</name>
    <name evidence="9" type="ORF">H8S54_08570</name>
</gene>
<keyword evidence="5 7" id="KW-0378">Hydrolase</keyword>
<dbReference type="GO" id="GO:0005886">
    <property type="term" value="C:plasma membrane"/>
    <property type="evidence" value="ECO:0007669"/>
    <property type="project" value="UniProtKB-SubCell"/>
</dbReference>
<dbReference type="CDD" id="cd06530">
    <property type="entry name" value="S26_SPase_I"/>
    <property type="match status" value="1"/>
</dbReference>
<proteinExistence type="inferred from homology"/>
<dbReference type="Proteomes" id="UP000652847">
    <property type="component" value="Unassembled WGS sequence"/>
</dbReference>